<keyword evidence="2" id="KW-0560">Oxidoreductase</keyword>
<dbReference type="Gene3D" id="3.20.20.30">
    <property type="entry name" value="Luciferase-like domain"/>
    <property type="match status" value="1"/>
</dbReference>
<evidence type="ECO:0000313" key="3">
    <source>
        <dbReference type="Proteomes" id="UP000598174"/>
    </source>
</evidence>
<dbReference type="InterPro" id="IPR050766">
    <property type="entry name" value="Bact_Lucif_Oxidored"/>
</dbReference>
<evidence type="ECO:0000259" key="1">
    <source>
        <dbReference type="Pfam" id="PF00296"/>
    </source>
</evidence>
<dbReference type="InterPro" id="IPR011251">
    <property type="entry name" value="Luciferase-like_dom"/>
</dbReference>
<dbReference type="GO" id="GO:0004497">
    <property type="term" value="F:monooxygenase activity"/>
    <property type="evidence" value="ECO:0007669"/>
    <property type="project" value="UniProtKB-KW"/>
</dbReference>
<evidence type="ECO:0000313" key="2">
    <source>
        <dbReference type="EMBL" id="GIE12411.1"/>
    </source>
</evidence>
<dbReference type="SUPFAM" id="SSF51679">
    <property type="entry name" value="Bacterial luciferase-like"/>
    <property type="match status" value="1"/>
</dbReference>
<dbReference type="InterPro" id="IPR036661">
    <property type="entry name" value="Luciferase-like_sf"/>
</dbReference>
<proteinExistence type="predicted"/>
<dbReference type="GO" id="GO:0016705">
    <property type="term" value="F:oxidoreductase activity, acting on paired donors, with incorporation or reduction of molecular oxygen"/>
    <property type="evidence" value="ECO:0007669"/>
    <property type="project" value="InterPro"/>
</dbReference>
<dbReference type="EMBL" id="BOMM01000038">
    <property type="protein sequence ID" value="GIE12411.1"/>
    <property type="molecule type" value="Genomic_DNA"/>
</dbReference>
<keyword evidence="2" id="KW-0503">Monooxygenase</keyword>
<accession>A0A919J8A9</accession>
<dbReference type="Pfam" id="PF00296">
    <property type="entry name" value="Bac_luciferase"/>
    <property type="match status" value="1"/>
</dbReference>
<dbReference type="Proteomes" id="UP000598174">
    <property type="component" value="Unassembled WGS sequence"/>
</dbReference>
<name>A0A919J8A9_9ACTN</name>
<keyword evidence="3" id="KW-1185">Reference proteome</keyword>
<sequence>MRDEPLRKLGFLTIGLFDPADPRAGHESTLEIIKLGEDLGFDTAWVRHRHLQYGISSPVAVLAAASQRTSRIELGTAVIPLGWENPLRLAEDLATVDVLAGGRLNPGVSVGPPMNYDKVRSALYPHTSEAEDFSYGRVEQLLSFVRGEPATDFAGTEGFEVFSNRVEPHSPGLGNRMWYGGASLRSAQWAGENRMNFLTSSVVKAEEAEDFAEIQLSHIQTFRAHHPDGDRARVSQGLVVIPTDSAGEEQRRRYQAYVEKRTPRTATPQGPARMLFSIDYVGSSAQIAEQLRAHAAFREVDEVAFALPFSFEHDDYVQILTDIATKLGPALGWKPSA</sequence>
<dbReference type="RefSeq" id="WP_203818872.1">
    <property type="nucleotide sequence ID" value="NZ_BAAABP010000054.1"/>
</dbReference>
<dbReference type="PANTHER" id="PTHR30137:SF15">
    <property type="entry name" value="BLL6902 PROTEIN"/>
    <property type="match status" value="1"/>
</dbReference>
<reference evidence="2" key="1">
    <citation type="submission" date="2021-01" db="EMBL/GenBank/DDBJ databases">
        <title>Whole genome shotgun sequence of Actinoplanes ferrugineus NBRC 15555.</title>
        <authorList>
            <person name="Komaki H."/>
            <person name="Tamura T."/>
        </authorList>
    </citation>
    <scope>NUCLEOTIDE SEQUENCE</scope>
    <source>
        <strain evidence="2">NBRC 15555</strain>
    </source>
</reference>
<gene>
    <name evidence="2" type="ORF">Afe05nite_42510</name>
</gene>
<organism evidence="2 3">
    <name type="scientific">Paractinoplanes ferrugineus</name>
    <dbReference type="NCBI Taxonomy" id="113564"/>
    <lineage>
        <taxon>Bacteria</taxon>
        <taxon>Bacillati</taxon>
        <taxon>Actinomycetota</taxon>
        <taxon>Actinomycetes</taxon>
        <taxon>Micromonosporales</taxon>
        <taxon>Micromonosporaceae</taxon>
        <taxon>Paractinoplanes</taxon>
    </lineage>
</organism>
<dbReference type="AlphaFoldDB" id="A0A919J8A9"/>
<feature type="domain" description="Luciferase-like" evidence="1">
    <location>
        <begin position="26"/>
        <end position="293"/>
    </location>
</feature>
<comment type="caution">
    <text evidence="2">The sequence shown here is derived from an EMBL/GenBank/DDBJ whole genome shotgun (WGS) entry which is preliminary data.</text>
</comment>
<protein>
    <submittedName>
        <fullName evidence="2">Monooxygenase</fullName>
    </submittedName>
</protein>
<dbReference type="PANTHER" id="PTHR30137">
    <property type="entry name" value="LUCIFERASE-LIKE MONOOXYGENASE"/>
    <property type="match status" value="1"/>
</dbReference>
<dbReference type="GO" id="GO:0005829">
    <property type="term" value="C:cytosol"/>
    <property type="evidence" value="ECO:0007669"/>
    <property type="project" value="TreeGrafter"/>
</dbReference>